<dbReference type="PANTHER" id="PTHR34215">
    <property type="entry name" value="BLL0784 PROTEIN"/>
    <property type="match status" value="1"/>
</dbReference>
<feature type="domain" description="YlxR" evidence="1">
    <location>
        <begin position="2"/>
        <end position="69"/>
    </location>
</feature>
<accession>A0A5C4U5J1</accession>
<dbReference type="PANTHER" id="PTHR34215:SF1">
    <property type="entry name" value="YLXR DOMAIN-CONTAINING PROTEIN"/>
    <property type="match status" value="1"/>
</dbReference>
<evidence type="ECO:0000313" key="3">
    <source>
        <dbReference type="Proteomes" id="UP000312032"/>
    </source>
</evidence>
<dbReference type="InterPro" id="IPR037465">
    <property type="entry name" value="YlxR"/>
</dbReference>
<keyword evidence="3" id="KW-1185">Reference proteome</keyword>
<dbReference type="OrthoDB" id="5244965at2"/>
<dbReference type="InterPro" id="IPR007393">
    <property type="entry name" value="YlxR_dom"/>
</dbReference>
<dbReference type="Gene3D" id="3.30.1230.10">
    <property type="entry name" value="YlxR-like"/>
    <property type="match status" value="1"/>
</dbReference>
<dbReference type="Proteomes" id="UP000312032">
    <property type="component" value="Unassembled WGS sequence"/>
</dbReference>
<gene>
    <name evidence="2" type="ORF">FHE74_02615</name>
</gene>
<dbReference type="SUPFAM" id="SSF64376">
    <property type="entry name" value="YlxR-like"/>
    <property type="match status" value="1"/>
</dbReference>
<dbReference type="EMBL" id="VDHJ01000003">
    <property type="protein sequence ID" value="TNL99456.1"/>
    <property type="molecule type" value="Genomic_DNA"/>
</dbReference>
<dbReference type="InterPro" id="IPR035931">
    <property type="entry name" value="YlxR-like_sf"/>
</dbReference>
<evidence type="ECO:0000259" key="1">
    <source>
        <dbReference type="Pfam" id="PF04296"/>
    </source>
</evidence>
<reference evidence="2 3" key="1">
    <citation type="submission" date="2019-06" db="EMBL/GenBank/DDBJ databases">
        <authorList>
            <person name="Li J."/>
        </authorList>
    </citation>
    <scope>NUCLEOTIDE SEQUENCE [LARGE SCALE GENOMIC DNA]</scope>
    <source>
        <strain evidence="2 3">LMG 28165</strain>
    </source>
</reference>
<dbReference type="RefSeq" id="WP_139465132.1">
    <property type="nucleotide sequence ID" value="NZ_VDHJ01000003.1"/>
</dbReference>
<comment type="caution">
    <text evidence="2">The sequence shown here is derived from an EMBL/GenBank/DDBJ whole genome shotgun (WGS) entry which is preliminary data.</text>
</comment>
<proteinExistence type="predicted"/>
<dbReference type="AlphaFoldDB" id="A0A5C4U5J1"/>
<organism evidence="2 3">
    <name type="scientific">Corynebacterium tapiri</name>
    <dbReference type="NCBI Taxonomy" id="1448266"/>
    <lineage>
        <taxon>Bacteria</taxon>
        <taxon>Bacillati</taxon>
        <taxon>Actinomycetota</taxon>
        <taxon>Actinomycetes</taxon>
        <taxon>Mycobacteriales</taxon>
        <taxon>Corynebacteriaceae</taxon>
        <taxon>Corynebacterium</taxon>
    </lineage>
</organism>
<dbReference type="Pfam" id="PF04296">
    <property type="entry name" value="YlxR"/>
    <property type="match status" value="1"/>
</dbReference>
<evidence type="ECO:0000313" key="2">
    <source>
        <dbReference type="EMBL" id="TNL99456.1"/>
    </source>
</evidence>
<protein>
    <submittedName>
        <fullName evidence="2">YlxR family protein</fullName>
    </submittedName>
</protein>
<name>A0A5C4U5J1_9CORY</name>
<sequence length="96" mass="10694">MRTCIATRQRHPRSSLLRVVCQDGALIADPNATMPGRGAWITPSLEAFDVAASRRAFARALRVNVVDTGHVRTYLAEHALRTQHCKEDRPLMSAQQ</sequence>